<feature type="domain" description="CCHC-type" evidence="5">
    <location>
        <begin position="169"/>
        <end position="184"/>
    </location>
</feature>
<dbReference type="GO" id="GO:0003723">
    <property type="term" value="F:RNA binding"/>
    <property type="evidence" value="ECO:0007669"/>
    <property type="project" value="UniProtKB-UniRule"/>
</dbReference>
<dbReference type="PROSITE" id="PS50102">
    <property type="entry name" value="RRM"/>
    <property type="match status" value="1"/>
</dbReference>
<keyword evidence="1" id="KW-0479">Metal-binding</keyword>
<dbReference type="InterPro" id="IPR035979">
    <property type="entry name" value="RBD_domain_sf"/>
</dbReference>
<reference evidence="6 7" key="1">
    <citation type="journal article" date="2019" name="Nat. Ecol. Evol.">
        <title>Megaphylogeny resolves global patterns of mushroom evolution.</title>
        <authorList>
            <person name="Varga T."/>
            <person name="Krizsan K."/>
            <person name="Foldi C."/>
            <person name="Dima B."/>
            <person name="Sanchez-Garcia M."/>
            <person name="Sanchez-Ramirez S."/>
            <person name="Szollosi G.J."/>
            <person name="Szarkandi J.G."/>
            <person name="Papp V."/>
            <person name="Albert L."/>
            <person name="Andreopoulos W."/>
            <person name="Angelini C."/>
            <person name="Antonin V."/>
            <person name="Barry K.W."/>
            <person name="Bougher N.L."/>
            <person name="Buchanan P."/>
            <person name="Buyck B."/>
            <person name="Bense V."/>
            <person name="Catcheside P."/>
            <person name="Chovatia M."/>
            <person name="Cooper J."/>
            <person name="Damon W."/>
            <person name="Desjardin D."/>
            <person name="Finy P."/>
            <person name="Geml J."/>
            <person name="Haridas S."/>
            <person name="Hughes K."/>
            <person name="Justo A."/>
            <person name="Karasinski D."/>
            <person name="Kautmanova I."/>
            <person name="Kiss B."/>
            <person name="Kocsube S."/>
            <person name="Kotiranta H."/>
            <person name="LaButti K.M."/>
            <person name="Lechner B.E."/>
            <person name="Liimatainen K."/>
            <person name="Lipzen A."/>
            <person name="Lukacs Z."/>
            <person name="Mihaltcheva S."/>
            <person name="Morgado L.N."/>
            <person name="Niskanen T."/>
            <person name="Noordeloos M.E."/>
            <person name="Ohm R.A."/>
            <person name="Ortiz-Santana B."/>
            <person name="Ovrebo C."/>
            <person name="Racz N."/>
            <person name="Riley R."/>
            <person name="Savchenko A."/>
            <person name="Shiryaev A."/>
            <person name="Soop K."/>
            <person name="Spirin V."/>
            <person name="Szebenyi C."/>
            <person name="Tomsovsky M."/>
            <person name="Tulloss R.E."/>
            <person name="Uehling J."/>
            <person name="Grigoriev I.V."/>
            <person name="Vagvolgyi C."/>
            <person name="Papp T."/>
            <person name="Martin F.M."/>
            <person name="Miettinen O."/>
            <person name="Hibbett D.S."/>
            <person name="Nagy L.G."/>
        </authorList>
    </citation>
    <scope>NUCLEOTIDE SEQUENCE [LARGE SCALE GENOMIC DNA]</scope>
    <source>
        <strain evidence="6 7">CBS 166.37</strain>
    </source>
</reference>
<protein>
    <recommendedName>
        <fullName evidence="8">RNA-binding domain-containing protein</fullName>
    </recommendedName>
</protein>
<dbReference type="GO" id="GO:0008270">
    <property type="term" value="F:zinc ion binding"/>
    <property type="evidence" value="ECO:0007669"/>
    <property type="project" value="UniProtKB-KW"/>
</dbReference>
<feature type="compositionally biased region" description="Basic and acidic residues" evidence="3">
    <location>
        <begin position="261"/>
        <end position="279"/>
    </location>
</feature>
<dbReference type="Pfam" id="PF00098">
    <property type="entry name" value="zf-CCHC"/>
    <property type="match status" value="1"/>
</dbReference>
<dbReference type="OrthoDB" id="1099063at2759"/>
<feature type="domain" description="RRM" evidence="4">
    <location>
        <begin position="85"/>
        <end position="155"/>
    </location>
</feature>
<accession>A0A5C3LUD3</accession>
<evidence type="ECO:0000256" key="3">
    <source>
        <dbReference type="SAM" id="MobiDB-lite"/>
    </source>
</evidence>
<dbReference type="CDD" id="cd00590">
    <property type="entry name" value="RRM_SF"/>
    <property type="match status" value="1"/>
</dbReference>
<name>A0A5C3LUD3_9AGAR</name>
<dbReference type="STRING" id="68775.A0A5C3LUD3"/>
<proteinExistence type="predicted"/>
<evidence type="ECO:0000259" key="5">
    <source>
        <dbReference type="PROSITE" id="PS50158"/>
    </source>
</evidence>
<evidence type="ECO:0000256" key="1">
    <source>
        <dbReference type="PROSITE-ProRule" id="PRU00047"/>
    </source>
</evidence>
<dbReference type="PANTHER" id="PTHR48038">
    <property type="entry name" value="RIBONUCLEOPROTEIN RB97D"/>
    <property type="match status" value="1"/>
</dbReference>
<feature type="compositionally biased region" description="Basic and acidic residues" evidence="3">
    <location>
        <begin position="433"/>
        <end position="445"/>
    </location>
</feature>
<keyword evidence="1" id="KW-0862">Zinc</keyword>
<dbReference type="InterPro" id="IPR012677">
    <property type="entry name" value="Nucleotide-bd_a/b_plait_sf"/>
</dbReference>
<evidence type="ECO:0000313" key="7">
    <source>
        <dbReference type="Proteomes" id="UP000308652"/>
    </source>
</evidence>
<keyword evidence="7" id="KW-1185">Reference proteome</keyword>
<feature type="compositionally biased region" description="Pro residues" evidence="3">
    <location>
        <begin position="362"/>
        <end position="374"/>
    </location>
</feature>
<dbReference type="Pfam" id="PF00076">
    <property type="entry name" value="RRM_1"/>
    <property type="match status" value="1"/>
</dbReference>
<evidence type="ECO:0000259" key="4">
    <source>
        <dbReference type="PROSITE" id="PS50102"/>
    </source>
</evidence>
<gene>
    <name evidence="6" type="ORF">BDQ12DRAFT_685900</name>
</gene>
<dbReference type="SMART" id="SM00360">
    <property type="entry name" value="RRM"/>
    <property type="match status" value="1"/>
</dbReference>
<evidence type="ECO:0000256" key="2">
    <source>
        <dbReference type="PROSITE-ProRule" id="PRU00176"/>
    </source>
</evidence>
<dbReference type="SUPFAM" id="SSF54928">
    <property type="entry name" value="RNA-binding domain, RBD"/>
    <property type="match status" value="1"/>
</dbReference>
<dbReference type="PROSITE" id="PS50158">
    <property type="entry name" value="ZF_CCHC"/>
    <property type="match status" value="1"/>
</dbReference>
<dbReference type="InterPro" id="IPR001878">
    <property type="entry name" value="Znf_CCHC"/>
</dbReference>
<dbReference type="InterPro" id="IPR000504">
    <property type="entry name" value="RRM_dom"/>
</dbReference>
<feature type="region of interest" description="Disordered" evidence="3">
    <location>
        <begin position="1"/>
        <end position="86"/>
    </location>
</feature>
<evidence type="ECO:0008006" key="8">
    <source>
        <dbReference type="Google" id="ProtNLM"/>
    </source>
</evidence>
<sequence length="445" mass="49996">MAAPPNAVDESSLQPSTAWSPQDDQEMGPTGNVQSANGASLPVDDRNTAGQDPENAEYSRGASIGDISVSSNKGDSYREKQRKPNKVYIGGLPEHTREEDLQSCFGKIGNIINIELKVGYGFVEFDSREAAEESVAKYHEGFFMGNKIRVEISHGGGRTAKYAGDPGACFKCGQMGHWARECPNHPGPVPHRRPHYEAPLIDRIQRDYPPRNVALPRDDIPSTRYTSRETRYDYVPPASRDFRRPPSPRVYREYPSVPPSREYDDYRRGPPSTHERDRYAPPAGDFRPRYSQPVDSAYRAYAGAPPPPAFPYDRYDRRAAERYPPSYVPPSGARPRTPPRTREDFDRIPPAREYTEFRGRPVTPPPARYPPEYPPRIGAESTAPRYRRRSESPRPSAYDGYPANGYSGNPQTGPPPPGPPSRGVAREYNQPRNGREPIEPGYRRP</sequence>
<dbReference type="Gene3D" id="4.10.60.10">
    <property type="entry name" value="Zinc finger, CCHC-type"/>
    <property type="match status" value="1"/>
</dbReference>
<feature type="compositionally biased region" description="Polar residues" evidence="3">
    <location>
        <begin position="9"/>
        <end position="22"/>
    </location>
</feature>
<dbReference type="PANTHER" id="PTHR48038:SF1">
    <property type="entry name" value="RIBONUCLEOPROTEIN RB97D"/>
    <property type="match status" value="1"/>
</dbReference>
<dbReference type="AlphaFoldDB" id="A0A5C3LUD3"/>
<feature type="compositionally biased region" description="Basic and acidic residues" evidence="3">
    <location>
        <begin position="216"/>
        <end position="232"/>
    </location>
</feature>
<dbReference type="Gene3D" id="3.30.70.330">
    <property type="match status" value="1"/>
</dbReference>
<dbReference type="Proteomes" id="UP000308652">
    <property type="component" value="Unassembled WGS sequence"/>
</dbReference>
<feature type="compositionally biased region" description="Basic and acidic residues" evidence="3">
    <location>
        <begin position="340"/>
        <end position="359"/>
    </location>
</feature>
<keyword evidence="2" id="KW-0694">RNA-binding</keyword>
<keyword evidence="1" id="KW-0863">Zinc-finger</keyword>
<feature type="region of interest" description="Disordered" evidence="3">
    <location>
        <begin position="207"/>
        <end position="445"/>
    </location>
</feature>
<dbReference type="SMART" id="SM00343">
    <property type="entry name" value="ZnF_C2HC"/>
    <property type="match status" value="1"/>
</dbReference>
<dbReference type="EMBL" id="ML213611">
    <property type="protein sequence ID" value="TFK36799.1"/>
    <property type="molecule type" value="Genomic_DNA"/>
</dbReference>
<organism evidence="6 7">
    <name type="scientific">Crucibulum laeve</name>
    <dbReference type="NCBI Taxonomy" id="68775"/>
    <lineage>
        <taxon>Eukaryota</taxon>
        <taxon>Fungi</taxon>
        <taxon>Dikarya</taxon>
        <taxon>Basidiomycota</taxon>
        <taxon>Agaricomycotina</taxon>
        <taxon>Agaricomycetes</taxon>
        <taxon>Agaricomycetidae</taxon>
        <taxon>Agaricales</taxon>
        <taxon>Agaricineae</taxon>
        <taxon>Nidulariaceae</taxon>
        <taxon>Crucibulum</taxon>
    </lineage>
</organism>
<evidence type="ECO:0000313" key="6">
    <source>
        <dbReference type="EMBL" id="TFK36799.1"/>
    </source>
</evidence>